<organism evidence="5 6">
    <name type="scientific">Actinocorallia longicatena</name>
    <dbReference type="NCBI Taxonomy" id="111803"/>
    <lineage>
        <taxon>Bacteria</taxon>
        <taxon>Bacillati</taxon>
        <taxon>Actinomycetota</taxon>
        <taxon>Actinomycetes</taxon>
        <taxon>Streptosporangiales</taxon>
        <taxon>Thermomonosporaceae</taxon>
        <taxon>Actinocorallia</taxon>
    </lineage>
</organism>
<protein>
    <submittedName>
        <fullName evidence="5">Lsr2 family protein</fullName>
    </submittedName>
</protein>
<evidence type="ECO:0000313" key="5">
    <source>
        <dbReference type="EMBL" id="GAA3195039.1"/>
    </source>
</evidence>
<feature type="domain" description="Lsr2 dimerization" evidence="3">
    <location>
        <begin position="1"/>
        <end position="57"/>
    </location>
</feature>
<dbReference type="Gene3D" id="4.10.320.10">
    <property type="entry name" value="E3-binding domain"/>
    <property type="match status" value="1"/>
</dbReference>
<dbReference type="InterPro" id="IPR024412">
    <property type="entry name" value="Lsr2_dim_dom"/>
</dbReference>
<dbReference type="RefSeq" id="WP_344821604.1">
    <property type="nucleotide sequence ID" value="NZ_BAAAUV010000001.1"/>
</dbReference>
<evidence type="ECO:0000256" key="2">
    <source>
        <dbReference type="SAM" id="MobiDB-lite"/>
    </source>
</evidence>
<feature type="domain" description="Lsr2 DNA-binding" evidence="4">
    <location>
        <begin position="73"/>
        <end position="108"/>
    </location>
</feature>
<evidence type="ECO:0000259" key="3">
    <source>
        <dbReference type="Pfam" id="PF11774"/>
    </source>
</evidence>
<accession>A0ABN0Y8R4</accession>
<dbReference type="Gene3D" id="3.30.60.230">
    <property type="entry name" value="Lsr2, dimerization domain"/>
    <property type="match status" value="1"/>
</dbReference>
<keyword evidence="1" id="KW-0238">DNA-binding</keyword>
<keyword evidence="6" id="KW-1185">Reference proteome</keyword>
<dbReference type="Proteomes" id="UP001501237">
    <property type="component" value="Unassembled WGS sequence"/>
</dbReference>
<sequence length="109" mass="12106">MARETIVTLVDDLDGEVADETVAFSLDGTNYEIDLSNENAGILRERLADFVEHARRAPRSGSKASKPARSHSNRERSTDIRSWARGQGIKVNERGRIPASVVERYDAAH</sequence>
<dbReference type="InterPro" id="IPR042261">
    <property type="entry name" value="Lsr2-like_dimerization"/>
</dbReference>
<name>A0ABN0Y8R4_9ACTN</name>
<proteinExistence type="predicted"/>
<dbReference type="InterPro" id="IPR055370">
    <property type="entry name" value="Lsr2_DNA-bd"/>
</dbReference>
<dbReference type="EMBL" id="BAAAUV010000001">
    <property type="protein sequence ID" value="GAA3195039.1"/>
    <property type="molecule type" value="Genomic_DNA"/>
</dbReference>
<dbReference type="Pfam" id="PF11774">
    <property type="entry name" value="Lsr2"/>
    <property type="match status" value="1"/>
</dbReference>
<evidence type="ECO:0000313" key="6">
    <source>
        <dbReference type="Proteomes" id="UP001501237"/>
    </source>
</evidence>
<feature type="region of interest" description="Disordered" evidence="2">
    <location>
        <begin position="54"/>
        <end position="87"/>
    </location>
</feature>
<gene>
    <name evidence="5" type="ORF">GCM10010468_05100</name>
</gene>
<reference evidence="5 6" key="1">
    <citation type="journal article" date="2019" name="Int. J. Syst. Evol. Microbiol.">
        <title>The Global Catalogue of Microorganisms (GCM) 10K type strain sequencing project: providing services to taxonomists for standard genome sequencing and annotation.</title>
        <authorList>
            <consortium name="The Broad Institute Genomics Platform"/>
            <consortium name="The Broad Institute Genome Sequencing Center for Infectious Disease"/>
            <person name="Wu L."/>
            <person name="Ma J."/>
        </authorList>
    </citation>
    <scope>NUCLEOTIDE SEQUENCE [LARGE SCALE GENOMIC DNA]</scope>
    <source>
        <strain evidence="5 6">JCM 9377</strain>
    </source>
</reference>
<dbReference type="Pfam" id="PF23359">
    <property type="entry name" value="Lsr2_DNA-bd"/>
    <property type="match status" value="1"/>
</dbReference>
<evidence type="ECO:0000256" key="1">
    <source>
        <dbReference type="ARBA" id="ARBA00023125"/>
    </source>
</evidence>
<dbReference type="InterPro" id="IPR036625">
    <property type="entry name" value="E3-bd_dom_sf"/>
</dbReference>
<comment type="caution">
    <text evidence="5">The sequence shown here is derived from an EMBL/GenBank/DDBJ whole genome shotgun (WGS) entry which is preliminary data.</text>
</comment>
<evidence type="ECO:0000259" key="4">
    <source>
        <dbReference type="Pfam" id="PF23359"/>
    </source>
</evidence>